<name>A0A4S4KPG2_9APHY</name>
<gene>
    <name evidence="1" type="ORF">EW026_g2049</name>
</gene>
<evidence type="ECO:0000313" key="2">
    <source>
        <dbReference type="Proteomes" id="UP000309038"/>
    </source>
</evidence>
<dbReference type="EMBL" id="SGPJ01000049">
    <property type="protein sequence ID" value="THH00479.1"/>
    <property type="molecule type" value="Genomic_DNA"/>
</dbReference>
<organism evidence="1 2">
    <name type="scientific">Hermanssonia centrifuga</name>
    <dbReference type="NCBI Taxonomy" id="98765"/>
    <lineage>
        <taxon>Eukaryota</taxon>
        <taxon>Fungi</taxon>
        <taxon>Dikarya</taxon>
        <taxon>Basidiomycota</taxon>
        <taxon>Agaricomycotina</taxon>
        <taxon>Agaricomycetes</taxon>
        <taxon>Polyporales</taxon>
        <taxon>Meruliaceae</taxon>
        <taxon>Hermanssonia</taxon>
    </lineage>
</organism>
<proteinExistence type="predicted"/>
<dbReference type="Proteomes" id="UP000309038">
    <property type="component" value="Unassembled WGS sequence"/>
</dbReference>
<protein>
    <submittedName>
        <fullName evidence="1">Uncharacterized protein</fullName>
    </submittedName>
</protein>
<evidence type="ECO:0000313" key="1">
    <source>
        <dbReference type="EMBL" id="THH00479.1"/>
    </source>
</evidence>
<sequence length="89" mass="9769">MHGELNERGEFGAQDAVSIKSPLWKETCKGFQVLAYEGEDESDRFVHGGVGCSSGFAFTPRQEEVLNATVLRRSGTEHVCKMHDLVAAL</sequence>
<reference evidence="1 2" key="1">
    <citation type="submission" date="2019-02" db="EMBL/GenBank/DDBJ databases">
        <title>Genome sequencing of the rare red list fungi Phlebia centrifuga.</title>
        <authorList>
            <person name="Buettner E."/>
            <person name="Kellner H."/>
        </authorList>
    </citation>
    <scope>NUCLEOTIDE SEQUENCE [LARGE SCALE GENOMIC DNA]</scope>
    <source>
        <strain evidence="1 2">DSM 108282</strain>
    </source>
</reference>
<keyword evidence="2" id="KW-1185">Reference proteome</keyword>
<comment type="caution">
    <text evidence="1">The sequence shown here is derived from an EMBL/GenBank/DDBJ whole genome shotgun (WGS) entry which is preliminary data.</text>
</comment>
<dbReference type="AlphaFoldDB" id="A0A4S4KPG2"/>
<accession>A0A4S4KPG2</accession>